<organism evidence="1 2">
    <name type="scientific">Tegillarca granosa</name>
    <name type="common">Malaysian cockle</name>
    <name type="synonym">Anadara granosa</name>
    <dbReference type="NCBI Taxonomy" id="220873"/>
    <lineage>
        <taxon>Eukaryota</taxon>
        <taxon>Metazoa</taxon>
        <taxon>Spiralia</taxon>
        <taxon>Lophotrochozoa</taxon>
        <taxon>Mollusca</taxon>
        <taxon>Bivalvia</taxon>
        <taxon>Autobranchia</taxon>
        <taxon>Pteriomorphia</taxon>
        <taxon>Arcoida</taxon>
        <taxon>Arcoidea</taxon>
        <taxon>Arcidae</taxon>
        <taxon>Tegillarca</taxon>
    </lineage>
</organism>
<dbReference type="InterPro" id="IPR011604">
    <property type="entry name" value="PDDEXK-like_dom_sf"/>
</dbReference>
<dbReference type="InterPro" id="IPR051703">
    <property type="entry name" value="NF-kappa-B_Signaling_Reg"/>
</dbReference>
<name>A0ABQ9EEQ4_TEGGR</name>
<sequence length="159" mass="18574">MASYNVGVFYDTSVQISESSGFVKDSSFTCVASAMGRFSHVNGLVIDQEEEDKYGLLEIKYPMVLELEDVVEFSKIPTKKQLYNFCLQECDGKTTLKRNHSYFFQIQTQLDEMGLKWCDLVIWSDISSIVIRVYFDIEFWEDLKTKLLILSDKRKERFL</sequence>
<dbReference type="SUPFAM" id="SSF52980">
    <property type="entry name" value="Restriction endonuclease-like"/>
    <property type="match status" value="1"/>
</dbReference>
<dbReference type="PANTHER" id="PTHR46609">
    <property type="entry name" value="EXONUCLEASE, PHAGE-TYPE/RECB, C-TERMINAL DOMAIN-CONTAINING PROTEIN"/>
    <property type="match status" value="1"/>
</dbReference>
<accession>A0ABQ9EEQ4</accession>
<dbReference type="InterPro" id="IPR011335">
    <property type="entry name" value="Restrct_endonuc-II-like"/>
</dbReference>
<dbReference type="Proteomes" id="UP001217089">
    <property type="component" value="Unassembled WGS sequence"/>
</dbReference>
<gene>
    <name evidence="1" type="ORF">KUTeg_018711</name>
</gene>
<dbReference type="EMBL" id="JARBDR010000908">
    <property type="protein sequence ID" value="KAJ8303788.1"/>
    <property type="molecule type" value="Genomic_DNA"/>
</dbReference>
<dbReference type="Gene3D" id="3.90.320.10">
    <property type="match status" value="1"/>
</dbReference>
<reference evidence="1 2" key="1">
    <citation type="submission" date="2022-12" db="EMBL/GenBank/DDBJ databases">
        <title>Chromosome-level genome of Tegillarca granosa.</title>
        <authorList>
            <person name="Kim J."/>
        </authorList>
    </citation>
    <scope>NUCLEOTIDE SEQUENCE [LARGE SCALE GENOMIC DNA]</scope>
    <source>
        <strain evidence="1">Teg-2019</strain>
        <tissue evidence="1">Adductor muscle</tissue>
    </source>
</reference>
<evidence type="ECO:0000313" key="2">
    <source>
        <dbReference type="Proteomes" id="UP001217089"/>
    </source>
</evidence>
<keyword evidence="2" id="KW-1185">Reference proteome</keyword>
<dbReference type="PANTHER" id="PTHR46609:SF8">
    <property type="entry name" value="YQAJ VIRAL RECOMBINASE DOMAIN-CONTAINING PROTEIN"/>
    <property type="match status" value="1"/>
</dbReference>
<proteinExistence type="predicted"/>
<evidence type="ECO:0000313" key="1">
    <source>
        <dbReference type="EMBL" id="KAJ8303788.1"/>
    </source>
</evidence>
<protein>
    <submittedName>
        <fullName evidence="1">Uncharacterized protein</fullName>
    </submittedName>
</protein>
<comment type="caution">
    <text evidence="1">The sequence shown here is derived from an EMBL/GenBank/DDBJ whole genome shotgun (WGS) entry which is preliminary data.</text>
</comment>